<proteinExistence type="predicted"/>
<accession>A0A1G7D9W5</accession>
<evidence type="ECO:0000313" key="1">
    <source>
        <dbReference type="EMBL" id="SDE48352.1"/>
    </source>
</evidence>
<dbReference type="Pfam" id="PF07310">
    <property type="entry name" value="PAS_5"/>
    <property type="match status" value="1"/>
</dbReference>
<dbReference type="STRING" id="637679.GCA_001550055_02288"/>
<reference evidence="1 2" key="1">
    <citation type="submission" date="2016-10" db="EMBL/GenBank/DDBJ databases">
        <authorList>
            <person name="de Groot N.N."/>
        </authorList>
    </citation>
    <scope>NUCLEOTIDE SEQUENCE [LARGE SCALE GENOMIC DNA]</scope>
    <source>
        <strain evidence="1 2">CGMCC 1.9109</strain>
    </source>
</reference>
<sequence>MFNLPPELDRFFTVWKALPRTAHSLLPCKNEITPAALGDLLHSTGIAKMVAPFNLQVTYAGSGYEKSASTQVTGSNYYDLLPPAFHKPMALFHNNLLGTPCGAFVADVITTTSGSQYLHETIQLPMADPQGDPVYLVAYAHGRRPYGDTGERKPGNHNASSVRDMFYLDLGAGAPGDYIKNFRLCAPAGRQPV</sequence>
<organism evidence="1 2">
    <name type="scientific">Kordiimonas lacus</name>
    <dbReference type="NCBI Taxonomy" id="637679"/>
    <lineage>
        <taxon>Bacteria</taxon>
        <taxon>Pseudomonadati</taxon>
        <taxon>Pseudomonadota</taxon>
        <taxon>Alphaproteobacteria</taxon>
        <taxon>Kordiimonadales</taxon>
        <taxon>Kordiimonadaceae</taxon>
        <taxon>Kordiimonas</taxon>
    </lineage>
</organism>
<name>A0A1G7D9W5_9PROT</name>
<keyword evidence="2" id="KW-1185">Reference proteome</keyword>
<dbReference type="InterPro" id="IPR009922">
    <property type="entry name" value="DUF1457"/>
</dbReference>
<dbReference type="RefSeq" id="WP_068305108.1">
    <property type="nucleotide sequence ID" value="NZ_FNAK01000007.1"/>
</dbReference>
<dbReference type="AlphaFoldDB" id="A0A1G7D9W5"/>
<dbReference type="Proteomes" id="UP000183685">
    <property type="component" value="Unassembled WGS sequence"/>
</dbReference>
<gene>
    <name evidence="1" type="ORF">SAMN04488071_3017</name>
</gene>
<protein>
    <submittedName>
        <fullName evidence="1">PAS domain-containing protein</fullName>
    </submittedName>
</protein>
<dbReference type="OrthoDB" id="8480797at2"/>
<dbReference type="EMBL" id="FNAK01000007">
    <property type="protein sequence ID" value="SDE48352.1"/>
    <property type="molecule type" value="Genomic_DNA"/>
</dbReference>
<evidence type="ECO:0000313" key="2">
    <source>
        <dbReference type="Proteomes" id="UP000183685"/>
    </source>
</evidence>